<organism evidence="1">
    <name type="scientific">Podoviridae sp. ctrJu12</name>
    <dbReference type="NCBI Taxonomy" id="2825278"/>
    <lineage>
        <taxon>Viruses</taxon>
        <taxon>Duplodnaviria</taxon>
        <taxon>Heunggongvirae</taxon>
        <taxon>Uroviricota</taxon>
        <taxon>Caudoviricetes</taxon>
    </lineage>
</organism>
<proteinExistence type="predicted"/>
<accession>A0A8S5U920</accession>
<dbReference type="EMBL" id="BK016040">
    <property type="protein sequence ID" value="DAF90947.1"/>
    <property type="molecule type" value="Genomic_DNA"/>
</dbReference>
<protein>
    <submittedName>
        <fullName evidence="1">Uncharacterized protein</fullName>
    </submittedName>
</protein>
<name>A0A8S5U920_9CAUD</name>
<evidence type="ECO:0000313" key="1">
    <source>
        <dbReference type="EMBL" id="DAF90947.1"/>
    </source>
</evidence>
<sequence length="54" mass="6421">MHVHDLRKIIEAVPYDFKVQIKTTAVRENKHKAEAHNIHIDFENKELVIEESKK</sequence>
<reference evidence="1" key="1">
    <citation type="journal article" date="2021" name="Proc. Natl. Acad. Sci. U.S.A.">
        <title>A Catalog of Tens of Thousands of Viruses from Human Metagenomes Reveals Hidden Associations with Chronic Diseases.</title>
        <authorList>
            <person name="Tisza M.J."/>
            <person name="Buck C.B."/>
        </authorList>
    </citation>
    <scope>NUCLEOTIDE SEQUENCE</scope>
    <source>
        <strain evidence="1">CtrJu12</strain>
    </source>
</reference>